<evidence type="ECO:0000256" key="12">
    <source>
        <dbReference type="ARBA" id="ARBA00023136"/>
    </source>
</evidence>
<dbReference type="SMART" id="SM00387">
    <property type="entry name" value="HATPase_c"/>
    <property type="match status" value="1"/>
</dbReference>
<keyword evidence="12 13" id="KW-0472">Membrane</keyword>
<dbReference type="GO" id="GO:0005524">
    <property type="term" value="F:ATP binding"/>
    <property type="evidence" value="ECO:0007669"/>
    <property type="project" value="UniProtKB-KW"/>
</dbReference>
<dbReference type="OrthoDB" id="9806130at2"/>
<dbReference type="Pfam" id="PF13493">
    <property type="entry name" value="DUF4118"/>
    <property type="match status" value="1"/>
</dbReference>
<dbReference type="Pfam" id="PF02518">
    <property type="entry name" value="HATPase_c"/>
    <property type="match status" value="1"/>
</dbReference>
<dbReference type="GO" id="GO:0005886">
    <property type="term" value="C:plasma membrane"/>
    <property type="evidence" value="ECO:0007669"/>
    <property type="project" value="TreeGrafter"/>
</dbReference>
<dbReference type="GO" id="GO:0000155">
    <property type="term" value="F:phosphorelay sensor kinase activity"/>
    <property type="evidence" value="ECO:0007669"/>
    <property type="project" value="InterPro"/>
</dbReference>
<dbReference type="Gene3D" id="3.30.565.10">
    <property type="entry name" value="Histidine kinase-like ATPase, C-terminal domain"/>
    <property type="match status" value="1"/>
</dbReference>
<feature type="transmembrane region" description="Helical" evidence="13">
    <location>
        <begin position="6"/>
        <end position="26"/>
    </location>
</feature>
<dbReference type="PANTHER" id="PTHR45569:SF1">
    <property type="entry name" value="SENSOR PROTEIN KDPD"/>
    <property type="match status" value="1"/>
</dbReference>
<dbReference type="InterPro" id="IPR003661">
    <property type="entry name" value="HisK_dim/P_dom"/>
</dbReference>
<reference evidence="16" key="1">
    <citation type="journal article" date="2018" name="Front. Microbiol.">
        <title>Genome-Based Analysis Reveals the Taxonomy and Diversity of the Family Idiomarinaceae.</title>
        <authorList>
            <person name="Liu Y."/>
            <person name="Lai Q."/>
            <person name="Shao Z."/>
        </authorList>
    </citation>
    <scope>NUCLEOTIDE SEQUENCE [LARGE SCALE GENOMIC DNA]</scope>
    <source>
        <strain evidence="16">R22</strain>
    </source>
</reference>
<feature type="transmembrane region" description="Helical" evidence="13">
    <location>
        <begin position="86"/>
        <end position="104"/>
    </location>
</feature>
<feature type="transmembrane region" description="Helical" evidence="13">
    <location>
        <begin position="38"/>
        <end position="66"/>
    </location>
</feature>
<feature type="domain" description="Histidine kinase" evidence="14">
    <location>
        <begin position="125"/>
        <end position="337"/>
    </location>
</feature>
<dbReference type="CDD" id="cd00082">
    <property type="entry name" value="HisKA"/>
    <property type="match status" value="1"/>
</dbReference>
<dbReference type="InterPro" id="IPR052023">
    <property type="entry name" value="Histidine_kinase_KdpD"/>
</dbReference>
<comment type="catalytic activity">
    <reaction evidence="1">
        <text>ATP + protein L-histidine = ADP + protein N-phospho-L-histidine.</text>
        <dbReference type="EC" id="2.7.13.3"/>
    </reaction>
</comment>
<dbReference type="InterPro" id="IPR005467">
    <property type="entry name" value="His_kinase_dom"/>
</dbReference>
<dbReference type="InterPro" id="IPR025201">
    <property type="entry name" value="KdpD_TM"/>
</dbReference>
<dbReference type="PANTHER" id="PTHR45569">
    <property type="entry name" value="SENSOR PROTEIN KDPD"/>
    <property type="match status" value="1"/>
</dbReference>
<organism evidence="15 16">
    <name type="scientific">Idiomarina ramblicola</name>
    <dbReference type="NCBI Taxonomy" id="263724"/>
    <lineage>
        <taxon>Bacteria</taxon>
        <taxon>Pseudomonadati</taxon>
        <taxon>Pseudomonadota</taxon>
        <taxon>Gammaproteobacteria</taxon>
        <taxon>Alteromonadales</taxon>
        <taxon>Idiomarinaceae</taxon>
        <taxon>Idiomarina</taxon>
    </lineage>
</organism>
<keyword evidence="6 13" id="KW-0812">Transmembrane</keyword>
<evidence type="ECO:0000256" key="6">
    <source>
        <dbReference type="ARBA" id="ARBA00022692"/>
    </source>
</evidence>
<dbReference type="EC" id="2.7.13.3" evidence="3"/>
<evidence type="ECO:0000256" key="7">
    <source>
        <dbReference type="ARBA" id="ARBA00022741"/>
    </source>
</evidence>
<dbReference type="AlphaFoldDB" id="A0A432Z5W4"/>
<evidence type="ECO:0000256" key="4">
    <source>
        <dbReference type="ARBA" id="ARBA00022553"/>
    </source>
</evidence>
<evidence type="ECO:0000256" key="8">
    <source>
        <dbReference type="ARBA" id="ARBA00022777"/>
    </source>
</evidence>
<evidence type="ECO:0000256" key="13">
    <source>
        <dbReference type="SAM" id="Phobius"/>
    </source>
</evidence>
<dbReference type="InterPro" id="IPR003594">
    <property type="entry name" value="HATPase_dom"/>
</dbReference>
<keyword evidence="9" id="KW-0067">ATP-binding</keyword>
<dbReference type="CDD" id="cd00075">
    <property type="entry name" value="HATPase"/>
    <property type="match status" value="1"/>
</dbReference>
<proteinExistence type="predicted"/>
<dbReference type="InterPro" id="IPR036097">
    <property type="entry name" value="HisK_dim/P_sf"/>
</dbReference>
<dbReference type="InterPro" id="IPR036890">
    <property type="entry name" value="HATPase_C_sf"/>
</dbReference>
<keyword evidence="5" id="KW-0808">Transferase</keyword>
<dbReference type="PROSITE" id="PS50109">
    <property type="entry name" value="HIS_KIN"/>
    <property type="match status" value="1"/>
</dbReference>
<evidence type="ECO:0000256" key="2">
    <source>
        <dbReference type="ARBA" id="ARBA00004141"/>
    </source>
</evidence>
<keyword evidence="10 13" id="KW-1133">Transmembrane helix</keyword>
<gene>
    <name evidence="15" type="ORF">CWI78_02355</name>
</gene>
<accession>A0A432Z5W4</accession>
<dbReference type="SMART" id="SM00388">
    <property type="entry name" value="HisKA"/>
    <property type="match status" value="1"/>
</dbReference>
<evidence type="ECO:0000259" key="14">
    <source>
        <dbReference type="PROSITE" id="PS50109"/>
    </source>
</evidence>
<dbReference type="InterPro" id="IPR038318">
    <property type="entry name" value="KdpD_sf"/>
</dbReference>
<keyword evidence="8 15" id="KW-0418">Kinase</keyword>
<dbReference type="EMBL" id="PIQC01000001">
    <property type="protein sequence ID" value="RUO73308.1"/>
    <property type="molecule type" value="Genomic_DNA"/>
</dbReference>
<sequence length="343" mass="37969">MNRHPWLGYIAAIVITSIAAGLSYLLDHWLLPTSGTVLILQLAVLLIAFLTNFRAALLAAVSAVLLFNFLFTEPRYSLHMTDVDEIVTTIVFIAVAVITSHLATSFRHQKESLRQAQLRSNILLSVSHDLRTPLASVIGNLSTLQAYQERLPEHERAELLQGALDESDRLHRYIENLLQATRLQHGEIRLTHAVQDIRPVISKTIARFPAQSRLLVHDSLQYAMVEVQSSLLEQALFNVIDNALRFSGDTAPVSINLYETDNAIIIDIKDEGPGIDSNKRALVFNVFYSSREKDSGTGGTGLGLSVAKGIIDTHNGRISIEDSNKGCLIRISLPRASMTEEVK</sequence>
<evidence type="ECO:0000313" key="16">
    <source>
        <dbReference type="Proteomes" id="UP000288058"/>
    </source>
</evidence>
<evidence type="ECO:0000256" key="9">
    <source>
        <dbReference type="ARBA" id="ARBA00022840"/>
    </source>
</evidence>
<keyword evidence="7" id="KW-0547">Nucleotide-binding</keyword>
<name>A0A432Z5W4_9GAMM</name>
<evidence type="ECO:0000313" key="15">
    <source>
        <dbReference type="EMBL" id="RUO73308.1"/>
    </source>
</evidence>
<dbReference type="SUPFAM" id="SSF55874">
    <property type="entry name" value="ATPase domain of HSP90 chaperone/DNA topoisomerase II/histidine kinase"/>
    <property type="match status" value="1"/>
</dbReference>
<comment type="subcellular location">
    <subcellularLocation>
        <location evidence="2">Membrane</location>
        <topology evidence="2">Multi-pass membrane protein</topology>
    </subcellularLocation>
</comment>
<dbReference type="Gene3D" id="1.10.287.130">
    <property type="match status" value="1"/>
</dbReference>
<dbReference type="Pfam" id="PF00512">
    <property type="entry name" value="HisKA"/>
    <property type="match status" value="1"/>
</dbReference>
<evidence type="ECO:0000256" key="11">
    <source>
        <dbReference type="ARBA" id="ARBA00023012"/>
    </source>
</evidence>
<dbReference type="Proteomes" id="UP000288058">
    <property type="component" value="Unassembled WGS sequence"/>
</dbReference>
<keyword evidence="11" id="KW-0902">Two-component regulatory system</keyword>
<dbReference type="SUPFAM" id="SSF47384">
    <property type="entry name" value="Homodimeric domain of signal transducing histidine kinase"/>
    <property type="match status" value="1"/>
</dbReference>
<dbReference type="PRINTS" id="PR00344">
    <property type="entry name" value="BCTRLSENSOR"/>
</dbReference>
<dbReference type="Gene3D" id="1.20.120.620">
    <property type="entry name" value="Backbone structure of the membrane domain of e. Coli histidine kinase receptor kdpd"/>
    <property type="match status" value="1"/>
</dbReference>
<evidence type="ECO:0000256" key="5">
    <source>
        <dbReference type="ARBA" id="ARBA00022679"/>
    </source>
</evidence>
<evidence type="ECO:0000256" key="10">
    <source>
        <dbReference type="ARBA" id="ARBA00022989"/>
    </source>
</evidence>
<keyword evidence="4" id="KW-0597">Phosphoprotein</keyword>
<evidence type="ECO:0000256" key="1">
    <source>
        <dbReference type="ARBA" id="ARBA00000085"/>
    </source>
</evidence>
<keyword evidence="16" id="KW-1185">Reference proteome</keyword>
<comment type="caution">
    <text evidence="15">The sequence shown here is derived from an EMBL/GenBank/DDBJ whole genome shotgun (WGS) entry which is preliminary data.</text>
</comment>
<evidence type="ECO:0000256" key="3">
    <source>
        <dbReference type="ARBA" id="ARBA00012438"/>
    </source>
</evidence>
<dbReference type="RefSeq" id="WP_126779895.1">
    <property type="nucleotide sequence ID" value="NZ_PIQC01000001.1"/>
</dbReference>
<dbReference type="InterPro" id="IPR004358">
    <property type="entry name" value="Sig_transdc_His_kin-like_C"/>
</dbReference>
<protein>
    <recommendedName>
        <fullName evidence="3">histidine kinase</fullName>
        <ecNumber evidence="3">2.7.13.3</ecNumber>
    </recommendedName>
</protein>